<keyword evidence="2" id="KW-0813">Transport</keyword>
<comment type="subcellular location">
    <subcellularLocation>
        <location evidence="1">Cell membrane</location>
        <topology evidence="1">Multi-pass membrane protein</topology>
    </subcellularLocation>
</comment>
<dbReference type="AlphaFoldDB" id="A0A239W2U3"/>
<dbReference type="PANTHER" id="PTHR23513">
    <property type="entry name" value="INTEGRAL MEMBRANE EFFLUX PROTEIN-RELATED"/>
    <property type="match status" value="1"/>
</dbReference>
<protein>
    <submittedName>
        <fullName evidence="9">Enterobactin exporter EntS</fullName>
    </submittedName>
</protein>
<name>A0A239W2U3_9ACTN</name>
<dbReference type="RefSeq" id="WP_065860412.1">
    <property type="nucleotide sequence ID" value="NZ_LT906441.1"/>
</dbReference>
<dbReference type="Proteomes" id="UP000215332">
    <property type="component" value="Chromosome 1"/>
</dbReference>
<feature type="transmembrane region" description="Helical" evidence="7">
    <location>
        <begin position="258"/>
        <end position="276"/>
    </location>
</feature>
<evidence type="ECO:0000256" key="7">
    <source>
        <dbReference type="SAM" id="Phobius"/>
    </source>
</evidence>
<keyword evidence="6 7" id="KW-0472">Membrane</keyword>
<dbReference type="GO" id="GO:0005886">
    <property type="term" value="C:plasma membrane"/>
    <property type="evidence" value="ECO:0007669"/>
    <property type="project" value="UniProtKB-SubCell"/>
</dbReference>
<feature type="transmembrane region" description="Helical" evidence="7">
    <location>
        <begin position="161"/>
        <end position="192"/>
    </location>
</feature>
<dbReference type="PROSITE" id="PS50850">
    <property type="entry name" value="MFS"/>
    <property type="match status" value="1"/>
</dbReference>
<evidence type="ECO:0000256" key="2">
    <source>
        <dbReference type="ARBA" id="ARBA00022448"/>
    </source>
</evidence>
<evidence type="ECO:0000256" key="3">
    <source>
        <dbReference type="ARBA" id="ARBA00022475"/>
    </source>
</evidence>
<feature type="transmembrane region" description="Helical" evidence="7">
    <location>
        <begin position="315"/>
        <end position="331"/>
    </location>
</feature>
<accession>A0A239W2U3</accession>
<evidence type="ECO:0000259" key="8">
    <source>
        <dbReference type="PROSITE" id="PS50850"/>
    </source>
</evidence>
<evidence type="ECO:0000313" key="9">
    <source>
        <dbReference type="EMBL" id="SNV28320.1"/>
    </source>
</evidence>
<gene>
    <name evidence="9" type="ORF">SAMEA4412665_00124</name>
</gene>
<dbReference type="GO" id="GO:0022857">
    <property type="term" value="F:transmembrane transporter activity"/>
    <property type="evidence" value="ECO:0007669"/>
    <property type="project" value="InterPro"/>
</dbReference>
<evidence type="ECO:0000256" key="4">
    <source>
        <dbReference type="ARBA" id="ARBA00022692"/>
    </source>
</evidence>
<evidence type="ECO:0000313" key="10">
    <source>
        <dbReference type="Proteomes" id="UP000215332"/>
    </source>
</evidence>
<feature type="domain" description="Major facilitator superfamily (MFS) profile" evidence="8">
    <location>
        <begin position="1"/>
        <end position="400"/>
    </location>
</feature>
<dbReference type="CDD" id="cd06173">
    <property type="entry name" value="MFS_MefA_like"/>
    <property type="match status" value="1"/>
</dbReference>
<feature type="transmembrane region" description="Helical" evidence="7">
    <location>
        <begin position="220"/>
        <end position="238"/>
    </location>
</feature>
<dbReference type="Gene3D" id="1.20.1250.20">
    <property type="entry name" value="MFS general substrate transporter like domains"/>
    <property type="match status" value="1"/>
</dbReference>
<evidence type="ECO:0000256" key="5">
    <source>
        <dbReference type="ARBA" id="ARBA00022989"/>
    </source>
</evidence>
<evidence type="ECO:0000256" key="6">
    <source>
        <dbReference type="ARBA" id="ARBA00023136"/>
    </source>
</evidence>
<dbReference type="EMBL" id="LT906441">
    <property type="protein sequence ID" value="SNV28320.1"/>
    <property type="molecule type" value="Genomic_DNA"/>
</dbReference>
<evidence type="ECO:0000256" key="1">
    <source>
        <dbReference type="ARBA" id="ARBA00004651"/>
    </source>
</evidence>
<organism evidence="9 10">
    <name type="scientific">Cutibacterium granulosum</name>
    <dbReference type="NCBI Taxonomy" id="33011"/>
    <lineage>
        <taxon>Bacteria</taxon>
        <taxon>Bacillati</taxon>
        <taxon>Actinomycetota</taxon>
        <taxon>Actinomycetes</taxon>
        <taxon>Propionibacteriales</taxon>
        <taxon>Propionibacteriaceae</taxon>
        <taxon>Cutibacterium</taxon>
    </lineage>
</organism>
<dbReference type="KEGG" id="cgrn:4412665_00124"/>
<keyword evidence="4 7" id="KW-0812">Transmembrane</keyword>
<proteinExistence type="predicted"/>
<feature type="transmembrane region" description="Helical" evidence="7">
    <location>
        <begin position="372"/>
        <end position="393"/>
    </location>
</feature>
<sequence>MSKTFASMAVPNYRRYFAGTILANTGQWMSRTAQSWLVLVVLTDHNASALGWLMAAAFTPLLIITPWAGALADKYPKRRIMVLAQIVMCVDAAILATLVLTGTVRLWHVFTLVAMDGTATSFYNPAMQAFVSEIVPLSKLPNAISLNSASFNGARILGPGVAGLLIAGIGTGWVMVINVACFIGFITTLIMLRADQLHPSPPVQGKSSVRDGVKYVRVRFDLKVLLAIGFVMGTFGFNFNLSDSLMATVGFGRGSGEYGLLGSIMGLGAIAAALGSARRKPRMRWVELALVVYTVSMGLSAIAPNYFLFALLKVPVGWGAVSTLIVANSMVQTSVSPQMRGRVMSLWSTLLLGGTPFVSPVLGWIGDQWGPRWTVGIPAIIIGMLFVGVTATIMHNDSLKVRFDPHKKAPWLRIERGQVTVNYTQETR</sequence>
<feature type="transmembrane region" description="Helical" evidence="7">
    <location>
        <begin position="49"/>
        <end position="68"/>
    </location>
</feature>
<dbReference type="eggNOG" id="COG2814">
    <property type="taxonomic scope" value="Bacteria"/>
</dbReference>
<dbReference type="SUPFAM" id="SSF103473">
    <property type="entry name" value="MFS general substrate transporter"/>
    <property type="match status" value="1"/>
</dbReference>
<keyword evidence="3" id="KW-1003">Cell membrane</keyword>
<dbReference type="InterPro" id="IPR010290">
    <property type="entry name" value="TM_effector"/>
</dbReference>
<feature type="transmembrane region" description="Helical" evidence="7">
    <location>
        <begin position="343"/>
        <end position="366"/>
    </location>
</feature>
<reference evidence="9 10" key="1">
    <citation type="submission" date="2017-06" db="EMBL/GenBank/DDBJ databases">
        <authorList>
            <consortium name="Pathogen Informatics"/>
        </authorList>
    </citation>
    <scope>NUCLEOTIDE SEQUENCE [LARGE SCALE GENOMIC DNA]</scope>
    <source>
        <strain evidence="9 10">NCTC11865</strain>
    </source>
</reference>
<dbReference type="InterPro" id="IPR036259">
    <property type="entry name" value="MFS_trans_sf"/>
</dbReference>
<dbReference type="InterPro" id="IPR020846">
    <property type="entry name" value="MFS_dom"/>
</dbReference>
<dbReference type="Pfam" id="PF05977">
    <property type="entry name" value="MFS_3"/>
    <property type="match status" value="1"/>
</dbReference>
<dbReference type="PANTHER" id="PTHR23513:SF11">
    <property type="entry name" value="STAPHYLOFERRIN A TRANSPORTER"/>
    <property type="match status" value="1"/>
</dbReference>
<feature type="transmembrane region" description="Helical" evidence="7">
    <location>
        <begin position="288"/>
        <end position="309"/>
    </location>
</feature>
<keyword evidence="5 7" id="KW-1133">Transmembrane helix</keyword>